<dbReference type="GO" id="GO:0046872">
    <property type="term" value="F:metal ion binding"/>
    <property type="evidence" value="ECO:0007669"/>
    <property type="project" value="UniProtKB-KW"/>
</dbReference>
<evidence type="ECO:0000256" key="12">
    <source>
        <dbReference type="ARBA" id="ARBA00038168"/>
    </source>
</evidence>
<evidence type="ECO:0000256" key="8">
    <source>
        <dbReference type="ARBA" id="ARBA00022982"/>
    </source>
</evidence>
<proteinExistence type="inferred from homology"/>
<keyword evidence="9" id="KW-0408">Iron</keyword>
<dbReference type="GeneID" id="105423256"/>
<evidence type="ECO:0000256" key="14">
    <source>
        <dbReference type="SAM" id="Coils"/>
    </source>
</evidence>
<organism evidence="17 22">
    <name type="scientific">Pogonomyrmex barbatus</name>
    <name type="common">red harvester ant</name>
    <dbReference type="NCBI Taxonomy" id="144034"/>
    <lineage>
        <taxon>Eukaryota</taxon>
        <taxon>Metazoa</taxon>
        <taxon>Ecdysozoa</taxon>
        <taxon>Arthropoda</taxon>
        <taxon>Hexapoda</taxon>
        <taxon>Insecta</taxon>
        <taxon>Pterygota</taxon>
        <taxon>Neoptera</taxon>
        <taxon>Endopterygota</taxon>
        <taxon>Hymenoptera</taxon>
        <taxon>Apocrita</taxon>
        <taxon>Aculeata</taxon>
        <taxon>Formicoidea</taxon>
        <taxon>Formicidae</taxon>
        <taxon>Myrmicinae</taxon>
        <taxon>Pogonomyrmex</taxon>
    </lineage>
</organism>
<keyword evidence="17" id="KW-1185">Reference proteome</keyword>
<name>A0A6I9VTK7_9HYME</name>
<sequence length="177" mass="20708">MTNLYTIDEVGRHNNDKDLWIVIHNMIYDVTSFLQQHPGGDEVLLKLAGKDATECFESVGHSHEAINLREDFKIGELIDANNADTLKTDRQKTYEQKVDQQKIADRQKVDQQRTDLLQEIKTKENQTKAEIKQLLKNDDWPYEEPQNETSKWFWLFVISASIIINAIIIYYLRNSIL</sequence>
<dbReference type="SMART" id="SM01117">
    <property type="entry name" value="Cyt-b5"/>
    <property type="match status" value="1"/>
</dbReference>
<dbReference type="FunFam" id="3.10.120.10:FF:000002">
    <property type="entry name" value="Cytochrome b5 type B"/>
    <property type="match status" value="1"/>
</dbReference>
<protein>
    <recommendedName>
        <fullName evidence="13">Cytochrome b5</fullName>
    </recommendedName>
</protein>
<evidence type="ECO:0000256" key="3">
    <source>
        <dbReference type="ARBA" id="ARBA00022617"/>
    </source>
</evidence>
<evidence type="ECO:0000313" key="22">
    <source>
        <dbReference type="RefSeq" id="XP_011631245.1"/>
    </source>
</evidence>
<gene>
    <name evidence="18 19 20 21 22" type="primary">LOC105423256</name>
</gene>
<dbReference type="PROSITE" id="PS50255">
    <property type="entry name" value="CYTOCHROME_B5_2"/>
    <property type="match status" value="1"/>
</dbReference>
<evidence type="ECO:0000256" key="7">
    <source>
        <dbReference type="ARBA" id="ARBA00022848"/>
    </source>
</evidence>
<evidence type="ECO:0000256" key="1">
    <source>
        <dbReference type="ARBA" id="ARBA00004131"/>
    </source>
</evidence>
<keyword evidence="5" id="KW-0479">Metal-binding</keyword>
<evidence type="ECO:0000256" key="2">
    <source>
        <dbReference type="ARBA" id="ARBA00022448"/>
    </source>
</evidence>
<keyword evidence="8" id="KW-0249">Electron transport</keyword>
<dbReference type="PANTHER" id="PTHR19359">
    <property type="entry name" value="CYTOCHROME B5"/>
    <property type="match status" value="1"/>
</dbReference>
<evidence type="ECO:0000256" key="13">
    <source>
        <dbReference type="ARBA" id="ARBA00039806"/>
    </source>
</evidence>
<evidence type="ECO:0000256" key="10">
    <source>
        <dbReference type="ARBA" id="ARBA00023136"/>
    </source>
</evidence>
<dbReference type="SUPFAM" id="SSF55856">
    <property type="entry name" value="Cytochrome b5-like heme/steroid binding domain"/>
    <property type="match status" value="1"/>
</dbReference>
<evidence type="ECO:0000313" key="19">
    <source>
        <dbReference type="RefSeq" id="XP_011631241.1"/>
    </source>
</evidence>
<reference evidence="18 19" key="1">
    <citation type="submission" date="2025-04" db="UniProtKB">
        <authorList>
            <consortium name="RefSeq"/>
        </authorList>
    </citation>
    <scope>IDENTIFICATION</scope>
</reference>
<dbReference type="Gene3D" id="3.10.120.10">
    <property type="entry name" value="Cytochrome b5-like heme/steroid binding domain"/>
    <property type="match status" value="1"/>
</dbReference>
<comment type="similarity">
    <text evidence="12">Belongs to the cytochrome b5 family.</text>
</comment>
<keyword evidence="14" id="KW-0175">Coiled coil</keyword>
<evidence type="ECO:0000313" key="21">
    <source>
        <dbReference type="RefSeq" id="XP_011631244.1"/>
    </source>
</evidence>
<dbReference type="RefSeq" id="XP_011631240.1">
    <property type="nucleotide sequence ID" value="XM_011632938.2"/>
</dbReference>
<dbReference type="InterPro" id="IPR036400">
    <property type="entry name" value="Cyt_B5-like_heme/steroid_sf"/>
</dbReference>
<dbReference type="Proteomes" id="UP000504615">
    <property type="component" value="Unplaced"/>
</dbReference>
<evidence type="ECO:0000256" key="9">
    <source>
        <dbReference type="ARBA" id="ARBA00023004"/>
    </source>
</evidence>
<keyword evidence="3" id="KW-0349">Heme</keyword>
<evidence type="ECO:0000256" key="15">
    <source>
        <dbReference type="SAM" id="Phobius"/>
    </source>
</evidence>
<dbReference type="GO" id="GO:0005789">
    <property type="term" value="C:endoplasmic reticulum membrane"/>
    <property type="evidence" value="ECO:0007669"/>
    <property type="project" value="UniProtKB-SubCell"/>
</dbReference>
<accession>A0A6I9VTK7</accession>
<feature type="transmembrane region" description="Helical" evidence="15">
    <location>
        <begin position="152"/>
        <end position="172"/>
    </location>
</feature>
<dbReference type="GO" id="GO:0020037">
    <property type="term" value="F:heme binding"/>
    <property type="evidence" value="ECO:0007669"/>
    <property type="project" value="TreeGrafter"/>
</dbReference>
<evidence type="ECO:0000259" key="16">
    <source>
        <dbReference type="PROSITE" id="PS50255"/>
    </source>
</evidence>
<dbReference type="PRINTS" id="PR00363">
    <property type="entry name" value="CYTOCHROMEB5"/>
</dbReference>
<keyword evidence="2" id="KW-0813">Transport</keyword>
<dbReference type="KEGG" id="pbar:105423256"/>
<dbReference type="InterPro" id="IPR050668">
    <property type="entry name" value="Cytochrome_b5"/>
</dbReference>
<comment type="subcellular location">
    <subcellularLocation>
        <location evidence="1">Endoplasmic reticulum membrane</location>
        <topology evidence="1">Single-pass membrane protein</topology>
        <orientation evidence="1">Cytoplasmic side</orientation>
    </subcellularLocation>
    <subcellularLocation>
        <location evidence="11">Microsome membrane</location>
        <topology evidence="11">Single-pass membrane protein</topology>
        <orientation evidence="11">Cytoplasmic side</orientation>
    </subcellularLocation>
</comment>
<dbReference type="Pfam" id="PF00173">
    <property type="entry name" value="Cyt-b5"/>
    <property type="match status" value="1"/>
</dbReference>
<keyword evidence="6" id="KW-0256">Endoplasmic reticulum</keyword>
<evidence type="ECO:0000256" key="11">
    <source>
        <dbReference type="ARBA" id="ARBA00037877"/>
    </source>
</evidence>
<keyword evidence="10 15" id="KW-0472">Membrane</keyword>
<dbReference type="InterPro" id="IPR001199">
    <property type="entry name" value="Cyt_B5-like_heme/steroid-bd"/>
</dbReference>
<dbReference type="RefSeq" id="XP_011631243.1">
    <property type="nucleotide sequence ID" value="XM_011632941.2"/>
</dbReference>
<evidence type="ECO:0000313" key="20">
    <source>
        <dbReference type="RefSeq" id="XP_011631243.1"/>
    </source>
</evidence>
<evidence type="ECO:0000256" key="4">
    <source>
        <dbReference type="ARBA" id="ARBA00022692"/>
    </source>
</evidence>
<dbReference type="RefSeq" id="XP_011631244.1">
    <property type="nucleotide sequence ID" value="XM_011632942.2"/>
</dbReference>
<dbReference type="OrthoDB" id="260519at2759"/>
<keyword evidence="7" id="KW-0492">Microsome</keyword>
<evidence type="ECO:0000256" key="5">
    <source>
        <dbReference type="ARBA" id="ARBA00022723"/>
    </source>
</evidence>
<dbReference type="AlphaFoldDB" id="A0A6I9VTK7"/>
<keyword evidence="4 15" id="KW-0812">Transmembrane</keyword>
<feature type="domain" description="Cytochrome b5 heme-binding" evidence="16">
    <location>
        <begin position="2"/>
        <end position="78"/>
    </location>
</feature>
<dbReference type="PANTHER" id="PTHR19359:SF150">
    <property type="entry name" value="CYTOCHROME B5"/>
    <property type="match status" value="1"/>
</dbReference>
<dbReference type="RefSeq" id="XP_011631245.1">
    <property type="nucleotide sequence ID" value="XM_011632943.2"/>
</dbReference>
<feature type="coiled-coil region" evidence="14">
    <location>
        <begin position="106"/>
        <end position="137"/>
    </location>
</feature>
<evidence type="ECO:0000313" key="17">
    <source>
        <dbReference type="Proteomes" id="UP000504615"/>
    </source>
</evidence>
<dbReference type="RefSeq" id="XP_011631241.1">
    <property type="nucleotide sequence ID" value="XM_011632939.2"/>
</dbReference>
<keyword evidence="15" id="KW-1133">Transmembrane helix</keyword>
<evidence type="ECO:0000313" key="18">
    <source>
        <dbReference type="RefSeq" id="XP_011631240.1"/>
    </source>
</evidence>
<evidence type="ECO:0000256" key="6">
    <source>
        <dbReference type="ARBA" id="ARBA00022824"/>
    </source>
</evidence>